<dbReference type="Gene3D" id="2.60.120.10">
    <property type="entry name" value="Jelly Rolls"/>
    <property type="match status" value="1"/>
</dbReference>
<evidence type="ECO:0000256" key="2">
    <source>
        <dbReference type="ARBA" id="ARBA00023125"/>
    </source>
</evidence>
<feature type="domain" description="HTH crp-type" evidence="4">
    <location>
        <begin position="209"/>
        <end position="283"/>
    </location>
</feature>
<protein>
    <submittedName>
        <fullName evidence="5">Crp/Fnr family transcriptional regulator</fullName>
    </submittedName>
</protein>
<dbReference type="InterPro" id="IPR000595">
    <property type="entry name" value="cNMP-bd_dom"/>
</dbReference>
<keyword evidence="2" id="KW-0238">DNA-binding</keyword>
<keyword evidence="3" id="KW-0804">Transcription</keyword>
<dbReference type="Pfam" id="PF00027">
    <property type="entry name" value="cNMP_binding"/>
    <property type="match status" value="1"/>
</dbReference>
<evidence type="ECO:0000256" key="1">
    <source>
        <dbReference type="ARBA" id="ARBA00023015"/>
    </source>
</evidence>
<name>A0ABV7V2F9_9SPHN</name>
<keyword evidence="6" id="KW-1185">Reference proteome</keyword>
<dbReference type="PROSITE" id="PS51063">
    <property type="entry name" value="HTH_CRP_2"/>
    <property type="match status" value="1"/>
</dbReference>
<dbReference type="InterPro" id="IPR014710">
    <property type="entry name" value="RmlC-like_jellyroll"/>
</dbReference>
<keyword evidence="1" id="KW-0805">Transcription regulation</keyword>
<dbReference type="SMART" id="SM00419">
    <property type="entry name" value="HTH_CRP"/>
    <property type="match status" value="1"/>
</dbReference>
<reference evidence="6" key="1">
    <citation type="journal article" date="2019" name="Int. J. Syst. Evol. Microbiol.">
        <title>The Global Catalogue of Microorganisms (GCM) 10K type strain sequencing project: providing services to taxonomists for standard genome sequencing and annotation.</title>
        <authorList>
            <consortium name="The Broad Institute Genomics Platform"/>
            <consortium name="The Broad Institute Genome Sequencing Center for Infectious Disease"/>
            <person name="Wu L."/>
            <person name="Ma J."/>
        </authorList>
    </citation>
    <scope>NUCLEOTIDE SEQUENCE [LARGE SCALE GENOMIC DNA]</scope>
    <source>
        <strain evidence="6">KCTC 42224</strain>
    </source>
</reference>
<proteinExistence type="predicted"/>
<dbReference type="RefSeq" id="WP_191322588.1">
    <property type="nucleotide sequence ID" value="NZ_BMZP01000001.1"/>
</dbReference>
<evidence type="ECO:0000256" key="3">
    <source>
        <dbReference type="ARBA" id="ARBA00023163"/>
    </source>
</evidence>
<dbReference type="EMBL" id="JBHRYE010000011">
    <property type="protein sequence ID" value="MFC3671329.1"/>
    <property type="molecule type" value="Genomic_DNA"/>
</dbReference>
<evidence type="ECO:0000259" key="4">
    <source>
        <dbReference type="PROSITE" id="PS51063"/>
    </source>
</evidence>
<dbReference type="SUPFAM" id="SSF46785">
    <property type="entry name" value="Winged helix' DNA-binding domain"/>
    <property type="match status" value="1"/>
</dbReference>
<dbReference type="InterPro" id="IPR036388">
    <property type="entry name" value="WH-like_DNA-bd_sf"/>
</dbReference>
<evidence type="ECO:0000313" key="5">
    <source>
        <dbReference type="EMBL" id="MFC3671329.1"/>
    </source>
</evidence>
<evidence type="ECO:0000313" key="6">
    <source>
        <dbReference type="Proteomes" id="UP001595683"/>
    </source>
</evidence>
<gene>
    <name evidence="5" type="ORF">ACFOOT_07825</name>
</gene>
<dbReference type="CDD" id="cd00038">
    <property type="entry name" value="CAP_ED"/>
    <property type="match status" value="1"/>
</dbReference>
<accession>A0ABV7V2F9</accession>
<dbReference type="SUPFAM" id="SSF51206">
    <property type="entry name" value="cAMP-binding domain-like"/>
    <property type="match status" value="1"/>
</dbReference>
<dbReference type="InterPro" id="IPR018490">
    <property type="entry name" value="cNMP-bd_dom_sf"/>
</dbReference>
<dbReference type="Gene3D" id="1.10.10.10">
    <property type="entry name" value="Winged helix-like DNA-binding domain superfamily/Winged helix DNA-binding domain"/>
    <property type="match status" value="1"/>
</dbReference>
<dbReference type="Pfam" id="PF13545">
    <property type="entry name" value="HTH_Crp_2"/>
    <property type="match status" value="1"/>
</dbReference>
<sequence>MMVRHHRRLRRDSVRLTTIIRAAIPGKRFSRCPFGYNSAHRLCGTAGLPRAAKPTYVNGPKWWLLKIVLIRQWHRATIKGQDMTQETNRPTGPVCMFRRHDYLARAGETKDCVLRIEDGWAAQYRLLPDGRRQIITLFLPGDYCEPQWLLQGRATLPIVALTRVRARVLPHGRIQARAPHEEDSTIRVLDAMLTLLRNREKWIFNLGRMTATERLCNLLCELHARLKARNRVIQDRCAMPLTQYDLADIVGISPVHVNRVLQTLRGEGLLDLKGRWMQVRDLMALQRLGEVSGDAAGPNVPQAA</sequence>
<organism evidence="5 6">
    <name type="scientific">Novosphingobium pokkalii</name>
    <dbReference type="NCBI Taxonomy" id="1770194"/>
    <lineage>
        <taxon>Bacteria</taxon>
        <taxon>Pseudomonadati</taxon>
        <taxon>Pseudomonadota</taxon>
        <taxon>Alphaproteobacteria</taxon>
        <taxon>Sphingomonadales</taxon>
        <taxon>Sphingomonadaceae</taxon>
        <taxon>Novosphingobium</taxon>
    </lineage>
</organism>
<dbReference type="InterPro" id="IPR036390">
    <property type="entry name" value="WH_DNA-bd_sf"/>
</dbReference>
<dbReference type="InterPro" id="IPR012318">
    <property type="entry name" value="HTH_CRP"/>
</dbReference>
<comment type="caution">
    <text evidence="5">The sequence shown here is derived from an EMBL/GenBank/DDBJ whole genome shotgun (WGS) entry which is preliminary data.</text>
</comment>
<dbReference type="Proteomes" id="UP001595683">
    <property type="component" value="Unassembled WGS sequence"/>
</dbReference>